<organism evidence="1 2">
    <name type="scientific">Liparis tanakae</name>
    <name type="common">Tanaka's snailfish</name>
    <dbReference type="NCBI Taxonomy" id="230148"/>
    <lineage>
        <taxon>Eukaryota</taxon>
        <taxon>Metazoa</taxon>
        <taxon>Chordata</taxon>
        <taxon>Craniata</taxon>
        <taxon>Vertebrata</taxon>
        <taxon>Euteleostomi</taxon>
        <taxon>Actinopterygii</taxon>
        <taxon>Neopterygii</taxon>
        <taxon>Teleostei</taxon>
        <taxon>Neoteleostei</taxon>
        <taxon>Acanthomorphata</taxon>
        <taxon>Eupercaria</taxon>
        <taxon>Perciformes</taxon>
        <taxon>Cottioidei</taxon>
        <taxon>Cottales</taxon>
        <taxon>Liparidae</taxon>
        <taxon>Liparis</taxon>
    </lineage>
</organism>
<accession>A0A4Z2GMH9</accession>
<proteinExistence type="predicted"/>
<keyword evidence="2" id="KW-1185">Reference proteome</keyword>
<dbReference type="EMBL" id="SRLO01000500">
    <property type="protein sequence ID" value="TNN53994.1"/>
    <property type="molecule type" value="Genomic_DNA"/>
</dbReference>
<sequence>MEDAYLLNLAELPLLASSGPIYRYEARQAGSRCAEPALHVAHSKMRMAWRRELRQCHYRNVIQKEGREGGEGLRQRRKREGVIKRGREGRMRRSMLWLWSCCVDSRYLSFIKASQDNSSSSSI</sequence>
<comment type="caution">
    <text evidence="1">The sequence shown here is derived from an EMBL/GenBank/DDBJ whole genome shotgun (WGS) entry which is preliminary data.</text>
</comment>
<name>A0A4Z2GMH9_9TELE</name>
<gene>
    <name evidence="1" type="ORF">EYF80_035818</name>
</gene>
<dbReference type="Proteomes" id="UP000314294">
    <property type="component" value="Unassembled WGS sequence"/>
</dbReference>
<protein>
    <submittedName>
        <fullName evidence="1">Uncharacterized protein</fullName>
    </submittedName>
</protein>
<dbReference type="AlphaFoldDB" id="A0A4Z2GMH9"/>
<evidence type="ECO:0000313" key="1">
    <source>
        <dbReference type="EMBL" id="TNN53994.1"/>
    </source>
</evidence>
<evidence type="ECO:0000313" key="2">
    <source>
        <dbReference type="Proteomes" id="UP000314294"/>
    </source>
</evidence>
<reference evidence="1 2" key="1">
    <citation type="submission" date="2019-03" db="EMBL/GenBank/DDBJ databases">
        <title>First draft genome of Liparis tanakae, snailfish: a comprehensive survey of snailfish specific genes.</title>
        <authorList>
            <person name="Kim W."/>
            <person name="Song I."/>
            <person name="Jeong J.-H."/>
            <person name="Kim D."/>
            <person name="Kim S."/>
            <person name="Ryu S."/>
            <person name="Song J.Y."/>
            <person name="Lee S.K."/>
        </authorList>
    </citation>
    <scope>NUCLEOTIDE SEQUENCE [LARGE SCALE GENOMIC DNA]</scope>
    <source>
        <tissue evidence="1">Muscle</tissue>
    </source>
</reference>